<dbReference type="PANTHER" id="PTHR12358">
    <property type="entry name" value="SPHINGOSINE KINASE"/>
    <property type="match status" value="1"/>
</dbReference>
<dbReference type="SMART" id="SM00046">
    <property type="entry name" value="DAGKc"/>
    <property type="match status" value="1"/>
</dbReference>
<dbReference type="InterPro" id="IPR050187">
    <property type="entry name" value="Lipid_Phosphate_FormReg"/>
</dbReference>
<dbReference type="STRING" id="1384056.N787_05055"/>
<dbReference type="OrthoDB" id="142078at2"/>
<protein>
    <recommendedName>
        <fullName evidence="1">DAGKc domain-containing protein</fullName>
    </recommendedName>
</protein>
<dbReference type="InterPro" id="IPR001206">
    <property type="entry name" value="Diacylglycerol_kinase_cat_dom"/>
</dbReference>
<dbReference type="GO" id="GO:0016301">
    <property type="term" value="F:kinase activity"/>
    <property type="evidence" value="ECO:0007669"/>
    <property type="project" value="InterPro"/>
</dbReference>
<reference evidence="2 3" key="1">
    <citation type="submission" date="2013-09" db="EMBL/GenBank/DDBJ databases">
        <title>Genome sequencing of Arenimonas metalli.</title>
        <authorList>
            <person name="Chen F."/>
            <person name="Wang G."/>
        </authorList>
    </citation>
    <scope>NUCLEOTIDE SEQUENCE [LARGE SCALE GENOMIC DNA]</scope>
    <source>
        <strain evidence="2 3">CF5-1</strain>
    </source>
</reference>
<dbReference type="Pfam" id="PF00781">
    <property type="entry name" value="DAGK_cat"/>
    <property type="match status" value="1"/>
</dbReference>
<dbReference type="InterPro" id="IPR017438">
    <property type="entry name" value="ATP-NAD_kinase_N"/>
</dbReference>
<dbReference type="InterPro" id="IPR016064">
    <property type="entry name" value="NAD/diacylglycerol_kinase_sf"/>
</dbReference>
<dbReference type="RefSeq" id="WP_052575469.1">
    <property type="nucleotide sequence ID" value="NZ_AVCK01000063.1"/>
</dbReference>
<gene>
    <name evidence="2" type="ORF">N787_05055</name>
</gene>
<sequence length="325" mass="34254">MDAPLAATDRIRTRPAPDAPLFIVINGASGQQDADATCDTLARLCQAAGRRHSFLRVAGPDPIDRVAAEAVARARADGGIVVAVGGDGTLNAVAQAVLGSGCAYSVLPQGTFNYFGRTHGIPQDLEAAMRGLLQASVVPVQVGRVNGRVFLVNASLGLYPKLLEDREAAKQEYGRSRGVALLSGLRTLASGARRLALDIASGGDHRRVRTSTLFVGNNALQLARIGIDEAAVLGQGELAGLMIKPASRLALLGLALRGALGRLGAAENIESFVFRRMTVAPRGRRRIKVAVDGEVVWMRSPLVFEVAPEPLPLMLPPPELRVAVE</sequence>
<evidence type="ECO:0000259" key="1">
    <source>
        <dbReference type="PROSITE" id="PS50146"/>
    </source>
</evidence>
<organism evidence="2 3">
    <name type="scientific">Arenimonas metalli CF5-1</name>
    <dbReference type="NCBI Taxonomy" id="1384056"/>
    <lineage>
        <taxon>Bacteria</taxon>
        <taxon>Pseudomonadati</taxon>
        <taxon>Pseudomonadota</taxon>
        <taxon>Gammaproteobacteria</taxon>
        <taxon>Lysobacterales</taxon>
        <taxon>Lysobacteraceae</taxon>
        <taxon>Arenimonas</taxon>
    </lineage>
</organism>
<dbReference type="Gene3D" id="2.60.200.40">
    <property type="match status" value="1"/>
</dbReference>
<proteinExistence type="predicted"/>
<dbReference type="Proteomes" id="UP000029393">
    <property type="component" value="Unassembled WGS sequence"/>
</dbReference>
<evidence type="ECO:0000313" key="2">
    <source>
        <dbReference type="EMBL" id="KFN41641.1"/>
    </source>
</evidence>
<dbReference type="eggNOG" id="COG1597">
    <property type="taxonomic scope" value="Bacteria"/>
</dbReference>
<dbReference type="AlphaFoldDB" id="A0A091AQI2"/>
<name>A0A091AQI2_9GAMM</name>
<dbReference type="SUPFAM" id="SSF111331">
    <property type="entry name" value="NAD kinase/diacylglycerol kinase-like"/>
    <property type="match status" value="1"/>
</dbReference>
<comment type="caution">
    <text evidence="2">The sequence shown here is derived from an EMBL/GenBank/DDBJ whole genome shotgun (WGS) entry which is preliminary data.</text>
</comment>
<accession>A0A091AQI2</accession>
<dbReference type="PROSITE" id="PS50146">
    <property type="entry name" value="DAGK"/>
    <property type="match status" value="1"/>
</dbReference>
<evidence type="ECO:0000313" key="3">
    <source>
        <dbReference type="Proteomes" id="UP000029393"/>
    </source>
</evidence>
<dbReference type="EMBL" id="AVCK01000063">
    <property type="protein sequence ID" value="KFN41641.1"/>
    <property type="molecule type" value="Genomic_DNA"/>
</dbReference>
<keyword evidence="3" id="KW-1185">Reference proteome</keyword>
<feature type="domain" description="DAGKc" evidence="1">
    <location>
        <begin position="16"/>
        <end position="149"/>
    </location>
</feature>
<dbReference type="GO" id="GO:0005886">
    <property type="term" value="C:plasma membrane"/>
    <property type="evidence" value="ECO:0007669"/>
    <property type="project" value="TreeGrafter"/>
</dbReference>
<dbReference type="Gene3D" id="3.40.50.10330">
    <property type="entry name" value="Probable inorganic polyphosphate/atp-NAD kinase, domain 1"/>
    <property type="match status" value="1"/>
</dbReference>
<dbReference type="PATRIC" id="fig|1384056.3.peg.2527"/>
<dbReference type="PANTHER" id="PTHR12358:SF106">
    <property type="entry name" value="LIPID KINASE YEGS"/>
    <property type="match status" value="1"/>
</dbReference>